<dbReference type="KEGG" id="dpx:DAPPUDRAFT_245831"/>
<proteinExistence type="predicted"/>
<feature type="region of interest" description="Disordered" evidence="1">
    <location>
        <begin position="1"/>
        <end position="23"/>
    </location>
</feature>
<evidence type="ECO:0000256" key="1">
    <source>
        <dbReference type="SAM" id="MobiDB-lite"/>
    </source>
</evidence>
<dbReference type="InParanoid" id="E9GP50"/>
<dbReference type="HOGENOM" id="CLU_2348781_0_0_1"/>
<sequence>MYFYADSMQLGPGPATSSSPSAKQLSHGSKLYAALLCPSDTPLTPASKLTCPAYTSLSRLYAALLCPSAIPLSPGSKLTCPSLNFPSAALRCSTLPQ</sequence>
<dbReference type="Proteomes" id="UP000000305">
    <property type="component" value="Unassembled WGS sequence"/>
</dbReference>
<dbReference type="EMBL" id="GL732556">
    <property type="protein sequence ID" value="EFX78742.1"/>
    <property type="molecule type" value="Genomic_DNA"/>
</dbReference>
<accession>E9GP50</accession>
<name>E9GP50_DAPPU</name>
<evidence type="ECO:0000313" key="2">
    <source>
        <dbReference type="EMBL" id="EFX78742.1"/>
    </source>
</evidence>
<reference evidence="2 3" key="1">
    <citation type="journal article" date="2011" name="Science">
        <title>The ecoresponsive genome of Daphnia pulex.</title>
        <authorList>
            <person name="Colbourne J.K."/>
            <person name="Pfrender M.E."/>
            <person name="Gilbert D."/>
            <person name="Thomas W.K."/>
            <person name="Tucker A."/>
            <person name="Oakley T.H."/>
            <person name="Tokishita S."/>
            <person name="Aerts A."/>
            <person name="Arnold G.J."/>
            <person name="Basu M.K."/>
            <person name="Bauer D.J."/>
            <person name="Caceres C.E."/>
            <person name="Carmel L."/>
            <person name="Casola C."/>
            <person name="Choi J.H."/>
            <person name="Detter J.C."/>
            <person name="Dong Q."/>
            <person name="Dusheyko S."/>
            <person name="Eads B.D."/>
            <person name="Frohlich T."/>
            <person name="Geiler-Samerotte K.A."/>
            <person name="Gerlach D."/>
            <person name="Hatcher P."/>
            <person name="Jogdeo S."/>
            <person name="Krijgsveld J."/>
            <person name="Kriventseva E.V."/>
            <person name="Kultz D."/>
            <person name="Laforsch C."/>
            <person name="Lindquist E."/>
            <person name="Lopez J."/>
            <person name="Manak J.R."/>
            <person name="Muller J."/>
            <person name="Pangilinan J."/>
            <person name="Patwardhan R.P."/>
            <person name="Pitluck S."/>
            <person name="Pritham E.J."/>
            <person name="Rechtsteiner A."/>
            <person name="Rho M."/>
            <person name="Rogozin I.B."/>
            <person name="Sakarya O."/>
            <person name="Salamov A."/>
            <person name="Schaack S."/>
            <person name="Shapiro H."/>
            <person name="Shiga Y."/>
            <person name="Skalitzky C."/>
            <person name="Smith Z."/>
            <person name="Souvorov A."/>
            <person name="Sung W."/>
            <person name="Tang Z."/>
            <person name="Tsuchiya D."/>
            <person name="Tu H."/>
            <person name="Vos H."/>
            <person name="Wang M."/>
            <person name="Wolf Y.I."/>
            <person name="Yamagata H."/>
            <person name="Yamada T."/>
            <person name="Ye Y."/>
            <person name="Shaw J.R."/>
            <person name="Andrews J."/>
            <person name="Crease T.J."/>
            <person name="Tang H."/>
            <person name="Lucas S.M."/>
            <person name="Robertson H.M."/>
            <person name="Bork P."/>
            <person name="Koonin E.V."/>
            <person name="Zdobnov E.M."/>
            <person name="Grigoriev I.V."/>
            <person name="Lynch M."/>
            <person name="Boore J.L."/>
        </authorList>
    </citation>
    <scope>NUCLEOTIDE SEQUENCE [LARGE SCALE GENOMIC DNA]</scope>
</reference>
<keyword evidence="3" id="KW-1185">Reference proteome</keyword>
<protein>
    <submittedName>
        <fullName evidence="2">Uncharacterized protein</fullName>
    </submittedName>
</protein>
<evidence type="ECO:0000313" key="3">
    <source>
        <dbReference type="Proteomes" id="UP000000305"/>
    </source>
</evidence>
<organism evidence="2 3">
    <name type="scientific">Daphnia pulex</name>
    <name type="common">Water flea</name>
    <dbReference type="NCBI Taxonomy" id="6669"/>
    <lineage>
        <taxon>Eukaryota</taxon>
        <taxon>Metazoa</taxon>
        <taxon>Ecdysozoa</taxon>
        <taxon>Arthropoda</taxon>
        <taxon>Crustacea</taxon>
        <taxon>Branchiopoda</taxon>
        <taxon>Diplostraca</taxon>
        <taxon>Cladocera</taxon>
        <taxon>Anomopoda</taxon>
        <taxon>Daphniidae</taxon>
        <taxon>Daphnia</taxon>
    </lineage>
</organism>
<gene>
    <name evidence="2" type="ORF">DAPPUDRAFT_245831</name>
</gene>
<dbReference type="AlphaFoldDB" id="E9GP50"/>
<feature type="compositionally biased region" description="Low complexity" evidence="1">
    <location>
        <begin position="11"/>
        <end position="22"/>
    </location>
</feature>